<dbReference type="EMBL" id="SPLM01000076">
    <property type="protein sequence ID" value="TMW61598.1"/>
    <property type="molecule type" value="Genomic_DNA"/>
</dbReference>
<reference evidence="2" key="1">
    <citation type="submission" date="2019-03" db="EMBL/GenBank/DDBJ databases">
        <title>Long read genome sequence of the mycoparasitic Pythium oligandrum ATCC 38472 isolated from sugarbeet rhizosphere.</title>
        <authorList>
            <person name="Gaulin E."/>
        </authorList>
    </citation>
    <scope>NUCLEOTIDE SEQUENCE</scope>
    <source>
        <strain evidence="2">ATCC 38472_TT</strain>
    </source>
</reference>
<accession>A0A8K1CFI0</accession>
<evidence type="ECO:0000256" key="1">
    <source>
        <dbReference type="SAM" id="MobiDB-lite"/>
    </source>
</evidence>
<protein>
    <submittedName>
        <fullName evidence="2">Uncharacterized protein</fullName>
    </submittedName>
</protein>
<evidence type="ECO:0000313" key="3">
    <source>
        <dbReference type="Proteomes" id="UP000794436"/>
    </source>
</evidence>
<feature type="compositionally biased region" description="Polar residues" evidence="1">
    <location>
        <begin position="1"/>
        <end position="19"/>
    </location>
</feature>
<organism evidence="2 3">
    <name type="scientific">Pythium oligandrum</name>
    <name type="common">Mycoparasitic fungus</name>
    <dbReference type="NCBI Taxonomy" id="41045"/>
    <lineage>
        <taxon>Eukaryota</taxon>
        <taxon>Sar</taxon>
        <taxon>Stramenopiles</taxon>
        <taxon>Oomycota</taxon>
        <taxon>Peronosporomycetes</taxon>
        <taxon>Pythiales</taxon>
        <taxon>Pythiaceae</taxon>
        <taxon>Pythium</taxon>
    </lineage>
</organism>
<name>A0A8K1CFI0_PYTOL</name>
<sequence>MRRLDGQTSPQASTLPPRSSSHEALVTEQHALRQAAVVLLEVLCNVSVSLTYAAIALYSCTTVNVFSTQSPREQSYASFAASNTTWNIFYCKSSIFLSQVLLLTGQTFEIAPEKKASFFFCFRRVLRAVWR</sequence>
<proteinExistence type="predicted"/>
<dbReference type="AlphaFoldDB" id="A0A8K1CFI0"/>
<comment type="caution">
    <text evidence="2">The sequence shown here is derived from an EMBL/GenBank/DDBJ whole genome shotgun (WGS) entry which is preliminary data.</text>
</comment>
<dbReference type="Proteomes" id="UP000794436">
    <property type="component" value="Unassembled WGS sequence"/>
</dbReference>
<keyword evidence="3" id="KW-1185">Reference proteome</keyword>
<evidence type="ECO:0000313" key="2">
    <source>
        <dbReference type="EMBL" id="TMW61598.1"/>
    </source>
</evidence>
<gene>
    <name evidence="2" type="ORF">Poli38472_012789</name>
</gene>
<feature type="region of interest" description="Disordered" evidence="1">
    <location>
        <begin position="1"/>
        <end position="20"/>
    </location>
</feature>